<dbReference type="Proteomes" id="UP001595956">
    <property type="component" value="Unassembled WGS sequence"/>
</dbReference>
<dbReference type="InterPro" id="IPR052336">
    <property type="entry name" value="MlaD_Phospholipid_Transporter"/>
</dbReference>
<gene>
    <name evidence="3" type="ORF">ACFPKY_14515</name>
</gene>
<dbReference type="InterPro" id="IPR003399">
    <property type="entry name" value="Mce/MlaD"/>
</dbReference>
<dbReference type="InterPro" id="IPR005693">
    <property type="entry name" value="Mce"/>
</dbReference>
<accession>A0ABW0N3H3</accession>
<evidence type="ECO:0000313" key="4">
    <source>
        <dbReference type="Proteomes" id="UP001595956"/>
    </source>
</evidence>
<proteinExistence type="predicted"/>
<evidence type="ECO:0000259" key="2">
    <source>
        <dbReference type="Pfam" id="PF11887"/>
    </source>
</evidence>
<feature type="domain" description="Mammalian cell entry C-terminal" evidence="2">
    <location>
        <begin position="114"/>
        <end position="288"/>
    </location>
</feature>
<sequence>MKSTGILKRAVIPAVIVLALVAAAFTMFTGDDTKTVTAHFPRTISIYEGSDVRVLGVPVGTVDTVTPSGTDVVVTMTYDADVKVPADAKAAIIAPSVVGDRFVQLTPVYTGGDVLADGEVLEEDRTAVPLELDQIYTSLDDLTVALGPTGANQNGALSDLLETTAENFGGQGAKFHQTIEDFGKLSQTLDDNKEELFGSARELQGFISTLAANDSTVRRFNESLSDVSSMLAGERDELSASLESLATALGQVKTFVAENREVLGRNISGLTRVSKVLVKQRDALSEILDYGPLALNNLALTYNPQAGTLDTNANIGELVHQIESDPATLLCGFLSQADRSGALCDLVQTALPRAATLGQGKGAPASGDRFDPTLGGFVEVDR</sequence>
<name>A0ABW0N3H3_9ACTN</name>
<dbReference type="RefSeq" id="WP_345180353.1">
    <property type="nucleotide sequence ID" value="NZ_BAABFQ010000007.1"/>
</dbReference>
<evidence type="ECO:0000259" key="1">
    <source>
        <dbReference type="Pfam" id="PF02470"/>
    </source>
</evidence>
<dbReference type="EMBL" id="JBHSMD010000004">
    <property type="protein sequence ID" value="MFC5494328.1"/>
    <property type="molecule type" value="Genomic_DNA"/>
</dbReference>
<reference evidence="4" key="1">
    <citation type="journal article" date="2019" name="Int. J. Syst. Evol. Microbiol.">
        <title>The Global Catalogue of Microorganisms (GCM) 10K type strain sequencing project: providing services to taxonomists for standard genome sequencing and annotation.</title>
        <authorList>
            <consortium name="The Broad Institute Genomics Platform"/>
            <consortium name="The Broad Institute Genome Sequencing Center for Infectious Disease"/>
            <person name="Wu L."/>
            <person name="Ma J."/>
        </authorList>
    </citation>
    <scope>NUCLEOTIDE SEQUENCE [LARGE SCALE GENOMIC DNA]</scope>
    <source>
        <strain evidence="4">KACC 13778</strain>
    </source>
</reference>
<feature type="domain" description="Mce/MlaD" evidence="1">
    <location>
        <begin position="33"/>
        <end position="107"/>
    </location>
</feature>
<dbReference type="PANTHER" id="PTHR33371:SF4">
    <property type="entry name" value="INTERMEMBRANE PHOSPHOLIPID TRANSPORT SYSTEM BINDING PROTEIN MLAD"/>
    <property type="match status" value="1"/>
</dbReference>
<dbReference type="NCBIfam" id="TIGR00996">
    <property type="entry name" value="Mtu_fam_mce"/>
    <property type="match status" value="1"/>
</dbReference>
<organism evidence="3 4">
    <name type="scientific">Nocardioides caricicola</name>
    <dbReference type="NCBI Taxonomy" id="634770"/>
    <lineage>
        <taxon>Bacteria</taxon>
        <taxon>Bacillati</taxon>
        <taxon>Actinomycetota</taxon>
        <taxon>Actinomycetes</taxon>
        <taxon>Propionibacteriales</taxon>
        <taxon>Nocardioidaceae</taxon>
        <taxon>Nocardioides</taxon>
    </lineage>
</organism>
<dbReference type="InterPro" id="IPR024516">
    <property type="entry name" value="Mce_C"/>
</dbReference>
<comment type="caution">
    <text evidence="3">The sequence shown here is derived from an EMBL/GenBank/DDBJ whole genome shotgun (WGS) entry which is preliminary data.</text>
</comment>
<protein>
    <submittedName>
        <fullName evidence="3">MCE family protein</fullName>
    </submittedName>
</protein>
<keyword evidence="4" id="KW-1185">Reference proteome</keyword>
<evidence type="ECO:0000313" key="3">
    <source>
        <dbReference type="EMBL" id="MFC5494328.1"/>
    </source>
</evidence>
<dbReference type="Pfam" id="PF02470">
    <property type="entry name" value="MlaD"/>
    <property type="match status" value="1"/>
</dbReference>
<dbReference type="Pfam" id="PF11887">
    <property type="entry name" value="Mce4_CUP1"/>
    <property type="match status" value="1"/>
</dbReference>
<dbReference type="PANTHER" id="PTHR33371">
    <property type="entry name" value="INTERMEMBRANE PHOSPHOLIPID TRANSPORT SYSTEM BINDING PROTEIN MLAD-RELATED"/>
    <property type="match status" value="1"/>
</dbReference>